<proteinExistence type="predicted"/>
<dbReference type="SUPFAM" id="SSF141571">
    <property type="entry name" value="Pentapeptide repeat-like"/>
    <property type="match status" value="2"/>
</dbReference>
<gene>
    <name evidence="3" type="ORF">KDAU_43940</name>
</gene>
<comment type="caution">
    <text evidence="3">The sequence shown here is derived from an EMBL/GenBank/DDBJ whole genome shotgun (WGS) entry which is preliminary data.</text>
</comment>
<evidence type="ECO:0000256" key="2">
    <source>
        <dbReference type="SAM" id="Phobius"/>
    </source>
</evidence>
<keyword evidence="2" id="KW-0812">Transmembrane</keyword>
<feature type="transmembrane region" description="Helical" evidence="2">
    <location>
        <begin position="427"/>
        <end position="444"/>
    </location>
</feature>
<dbReference type="PANTHER" id="PTHR14136:SF17">
    <property type="entry name" value="BTB_POZ DOMAIN-CONTAINING PROTEIN KCTD9"/>
    <property type="match status" value="1"/>
</dbReference>
<dbReference type="InterPro" id="IPR001646">
    <property type="entry name" value="5peptide_repeat"/>
</dbReference>
<dbReference type="InterPro" id="IPR051082">
    <property type="entry name" value="Pentapeptide-BTB/POZ_domain"/>
</dbReference>
<dbReference type="RefSeq" id="WP_126598030.1">
    <property type="nucleotide sequence ID" value="NZ_BIFQ01000001.1"/>
</dbReference>
<organism evidence="3 4">
    <name type="scientific">Dictyobacter aurantiacus</name>
    <dbReference type="NCBI Taxonomy" id="1936993"/>
    <lineage>
        <taxon>Bacteria</taxon>
        <taxon>Bacillati</taxon>
        <taxon>Chloroflexota</taxon>
        <taxon>Ktedonobacteria</taxon>
        <taxon>Ktedonobacterales</taxon>
        <taxon>Dictyobacteraceae</taxon>
        <taxon>Dictyobacter</taxon>
    </lineage>
</organism>
<accession>A0A401ZJM2</accession>
<dbReference type="Gene3D" id="2.160.20.80">
    <property type="entry name" value="E3 ubiquitin-protein ligase SopA"/>
    <property type="match status" value="2"/>
</dbReference>
<feature type="transmembrane region" description="Helical" evidence="2">
    <location>
        <begin position="506"/>
        <end position="527"/>
    </location>
</feature>
<keyword evidence="2" id="KW-1133">Transmembrane helix</keyword>
<feature type="compositionally biased region" description="Basic and acidic residues" evidence="1">
    <location>
        <begin position="357"/>
        <end position="371"/>
    </location>
</feature>
<name>A0A401ZJM2_9CHLR</name>
<keyword evidence="4" id="KW-1185">Reference proteome</keyword>
<evidence type="ECO:0000313" key="4">
    <source>
        <dbReference type="Proteomes" id="UP000287224"/>
    </source>
</evidence>
<keyword evidence="2" id="KW-0472">Membrane</keyword>
<feature type="transmembrane region" description="Helical" evidence="2">
    <location>
        <begin position="450"/>
        <end position="468"/>
    </location>
</feature>
<dbReference type="Proteomes" id="UP000287224">
    <property type="component" value="Unassembled WGS sequence"/>
</dbReference>
<evidence type="ECO:0000313" key="3">
    <source>
        <dbReference type="EMBL" id="GCE07065.1"/>
    </source>
</evidence>
<dbReference type="PANTHER" id="PTHR14136">
    <property type="entry name" value="BTB_POZ DOMAIN-CONTAINING PROTEIN KCTD9"/>
    <property type="match status" value="1"/>
</dbReference>
<protein>
    <recommendedName>
        <fullName evidence="5">Pentapeptide repeat-containing protein</fullName>
    </recommendedName>
</protein>
<evidence type="ECO:0008006" key="5">
    <source>
        <dbReference type="Google" id="ProtNLM"/>
    </source>
</evidence>
<dbReference type="AlphaFoldDB" id="A0A401ZJM2"/>
<evidence type="ECO:0000256" key="1">
    <source>
        <dbReference type="SAM" id="MobiDB-lite"/>
    </source>
</evidence>
<dbReference type="EMBL" id="BIFQ01000001">
    <property type="protein sequence ID" value="GCE07065.1"/>
    <property type="molecule type" value="Genomic_DNA"/>
</dbReference>
<reference evidence="4" key="1">
    <citation type="submission" date="2018-12" db="EMBL/GenBank/DDBJ databases">
        <title>Tengunoibacter tsumagoiensis gen. nov., sp. nov., Dictyobacter kobayashii sp. nov., D. alpinus sp. nov., and D. joshuensis sp. nov. and description of Dictyobacteraceae fam. nov. within the order Ktedonobacterales isolated from Tengu-no-mugimeshi.</title>
        <authorList>
            <person name="Wang C.M."/>
            <person name="Zheng Y."/>
            <person name="Sakai Y."/>
            <person name="Toyoda A."/>
            <person name="Minakuchi Y."/>
            <person name="Abe K."/>
            <person name="Yokota A."/>
            <person name="Yabe S."/>
        </authorList>
    </citation>
    <scope>NUCLEOTIDE SEQUENCE [LARGE SCALE GENOMIC DNA]</scope>
    <source>
        <strain evidence="4">S-27</strain>
    </source>
</reference>
<feature type="region of interest" description="Disordered" evidence="1">
    <location>
        <begin position="357"/>
        <end position="379"/>
    </location>
</feature>
<dbReference type="OrthoDB" id="158879at2"/>
<sequence>MAISRTADEWRAHWQTRGQEWRTEAEIDAQRQVELNACLERETDIERGLYPFKDVSLNRADVEWLLAQQEQRNQSGGPYGIDLRAADLRRADLHALPLTGMRGALRWDEWTQATAQQRDWARANLEGADLSQAQLEGAVLNRVNIQHARLRGACLDEADLSEAHAQGAYFDKASLRQADLRKIQAIGSSWQDAQAERADFSEASLQGAEMTRANLRNSNLRKASLQQVELSHATLTGAYLHDAEMQEVTLQRARLDEADLSLIYAMGANLRQASLKGAYMRGAHLEGSDLTRASLKGADLSRAHLAGATMNAATLDRQTQLTDIELTGSGYQRASLVDISWGDVVLSRIDWSTMTRDKNAHGTRGSMREASEATSLRQHSANSQEALRSYRQLTLVLKQQGLDEDSARFAYAAHQLQRELYWRHHTYGAWFCSLLLDLLAGYGYRPWRLLAAYALIILSSTLAYFVIGSFSAPHLTLLDAALISVTAFHGRVFWEDATHPSRLRLWIMAAEALAGLVIESVLIAVLVRRLMNR</sequence>
<dbReference type="Pfam" id="PF00805">
    <property type="entry name" value="Pentapeptide"/>
    <property type="match status" value="3"/>
</dbReference>